<dbReference type="InterPro" id="IPR054179">
    <property type="entry name" value="PSD13_N"/>
</dbReference>
<dbReference type="GO" id="GO:0005198">
    <property type="term" value="F:structural molecule activity"/>
    <property type="evidence" value="ECO:0007669"/>
    <property type="project" value="TreeGrafter"/>
</dbReference>
<sequence>MAANEALAYIDGVLADSATPAQLVPLYENFRALYDKKLWYQLALAIEEFLRHPASQQNARQIALYEHFIRTFAKHINHLKLASFGVIVSRQFDDAAKAYAFLHALADAWRDDAEKQDAYTLLAMEGAHFQLLLGNVAETKEAMEECAKILDKVSSVDPLVNASFYRVSGNYYKSKAEYADYYRNFLLFLACINVDAEMSVAEQVQSAHDLGISALLGDTIYNFGELLLHPIFQSLRGTGYEWISELLYAFNAGDIGRFEAVIPKLAQEPILESNLAFLRQKICLMALIENVFRRSPDDRTLSFDTVARETHIPVDEVEHLIMKALSLHLIRGSLDEAAHFVHITWVQPRVLDKDQMKALAERLSTWCEHVEHVSQFVMSQSPELFSSA</sequence>
<evidence type="ECO:0000256" key="1">
    <source>
        <dbReference type="ARBA" id="ARBA00006207"/>
    </source>
</evidence>
<name>A0A2N1J9M6_9BASI</name>
<keyword evidence="5" id="KW-1185">Reference proteome</keyword>
<dbReference type="InterPro" id="IPR000717">
    <property type="entry name" value="PCI_dom"/>
</dbReference>
<dbReference type="GO" id="GO:0005634">
    <property type="term" value="C:nucleus"/>
    <property type="evidence" value="ECO:0007669"/>
    <property type="project" value="TreeGrafter"/>
</dbReference>
<feature type="domain" description="PCI" evidence="3">
    <location>
        <begin position="180"/>
        <end position="348"/>
    </location>
</feature>
<keyword evidence="2" id="KW-0647">Proteasome</keyword>
<dbReference type="PANTHER" id="PTHR10539:SF0">
    <property type="entry name" value="26S PROTEASOME NON-ATPASE REGULATORY SUBUNIT 13"/>
    <property type="match status" value="1"/>
</dbReference>
<evidence type="ECO:0000259" key="3">
    <source>
        <dbReference type="PROSITE" id="PS50250"/>
    </source>
</evidence>
<dbReference type="AlphaFoldDB" id="A0A2N1J9M6"/>
<dbReference type="STRING" id="2020962.A0A2N1J9M6"/>
<organism evidence="4 5">
    <name type="scientific">Malassezia vespertilionis</name>
    <dbReference type="NCBI Taxonomy" id="2020962"/>
    <lineage>
        <taxon>Eukaryota</taxon>
        <taxon>Fungi</taxon>
        <taxon>Dikarya</taxon>
        <taxon>Basidiomycota</taxon>
        <taxon>Ustilaginomycotina</taxon>
        <taxon>Malasseziomycetes</taxon>
        <taxon>Malasseziales</taxon>
        <taxon>Malasseziaceae</taxon>
        <taxon>Malassezia</taxon>
    </lineage>
</organism>
<dbReference type="GeneID" id="80902720"/>
<dbReference type="InterPro" id="IPR036390">
    <property type="entry name" value="WH_DNA-bd_sf"/>
</dbReference>
<proteinExistence type="inferred from homology"/>
<evidence type="ECO:0000256" key="2">
    <source>
        <dbReference type="ARBA" id="ARBA00022942"/>
    </source>
</evidence>
<dbReference type="RefSeq" id="XP_056064003.1">
    <property type="nucleotide sequence ID" value="XM_056208028.1"/>
</dbReference>
<dbReference type="Pfam" id="PF01399">
    <property type="entry name" value="PCI"/>
    <property type="match status" value="1"/>
</dbReference>
<evidence type="ECO:0000313" key="4">
    <source>
        <dbReference type="EMBL" id="PKI83259.1"/>
    </source>
</evidence>
<dbReference type="GO" id="GO:0008541">
    <property type="term" value="C:proteasome regulatory particle, lid subcomplex"/>
    <property type="evidence" value="ECO:0007669"/>
    <property type="project" value="TreeGrafter"/>
</dbReference>
<accession>A0A2N1J9M6</accession>
<dbReference type="OrthoDB" id="1093at2759"/>
<dbReference type="Proteomes" id="UP000232875">
    <property type="component" value="Unassembled WGS sequence"/>
</dbReference>
<gene>
    <name evidence="4" type="primary">RPN9</name>
    <name evidence="4" type="ORF">MVES_003051</name>
</gene>
<evidence type="ECO:0000313" key="5">
    <source>
        <dbReference type="Proteomes" id="UP000232875"/>
    </source>
</evidence>
<dbReference type="GO" id="GO:0006511">
    <property type="term" value="P:ubiquitin-dependent protein catabolic process"/>
    <property type="evidence" value="ECO:0007669"/>
    <property type="project" value="TreeGrafter"/>
</dbReference>
<reference evidence="4 5" key="1">
    <citation type="submission" date="2017-10" db="EMBL/GenBank/DDBJ databases">
        <title>A novel species of cold-tolerant Malassezia isolated from bats.</title>
        <authorList>
            <person name="Lorch J.M."/>
            <person name="Palmer J.M."/>
            <person name="Vanderwolf K.J."/>
            <person name="Schmidt K.Z."/>
            <person name="Verant M.L."/>
            <person name="Weller T.J."/>
            <person name="Blehert D.S."/>
        </authorList>
    </citation>
    <scope>NUCLEOTIDE SEQUENCE [LARGE SCALE GENOMIC DNA]</scope>
    <source>
        <strain evidence="4 5">NWHC:44797-103</strain>
    </source>
</reference>
<protein>
    <submittedName>
        <fullName evidence="4">Rpn9p</fullName>
    </submittedName>
</protein>
<dbReference type="EMBL" id="KZ454992">
    <property type="protein sequence ID" value="PKI83259.1"/>
    <property type="molecule type" value="Genomic_DNA"/>
</dbReference>
<dbReference type="GO" id="GO:0005829">
    <property type="term" value="C:cytosol"/>
    <property type="evidence" value="ECO:0007669"/>
    <property type="project" value="TreeGrafter"/>
</dbReference>
<dbReference type="InterPro" id="IPR035298">
    <property type="entry name" value="PSMD13"/>
</dbReference>
<comment type="similarity">
    <text evidence="1">Belongs to the proteasome subunit S11 family.</text>
</comment>
<dbReference type="SUPFAM" id="SSF46785">
    <property type="entry name" value="Winged helix' DNA-binding domain"/>
    <property type="match status" value="1"/>
</dbReference>
<dbReference type="PANTHER" id="PTHR10539">
    <property type="entry name" value="26S PROTEASOME NON-ATPASE REGULATORY SUBUNIT 13"/>
    <property type="match status" value="1"/>
</dbReference>
<dbReference type="SMART" id="SM00088">
    <property type="entry name" value="PINT"/>
    <property type="match status" value="1"/>
</dbReference>
<dbReference type="Pfam" id="PF22037">
    <property type="entry name" value="PSD13_N"/>
    <property type="match status" value="1"/>
</dbReference>
<dbReference type="PROSITE" id="PS50250">
    <property type="entry name" value="PCI"/>
    <property type="match status" value="1"/>
</dbReference>